<sequence length="287" mass="32972">MSKVWEIDFYSRPILDEQQKKIWELLVCDSQRNFEFTKVCSGSQANARWLQEALAEALPLWRQQANYGEQDFPERIRFFRRSMKSIIPRACEALEIPAQPSRRTFGVYQWLCEREQTVYPQHPGYQPMMAAPMTFEPTLPKPLPDALQGEGWRLVTLQLSAFEEMDEWDIAFGAKIPLAQLNLPPETAIPGLLIFSERSTPLAGWMSGLELACLKLEMDPKPQLLLETGLSDRWVIAYLNDDPLVAEIQDFEKTKQAAQQVHFVAVQSSPESEQFAGFWLMQEIMAA</sequence>
<dbReference type="eggNOG" id="ENOG502Z7RA">
    <property type="taxonomic scope" value="Bacteria"/>
</dbReference>
<organism evidence="3 4">
    <name type="scientific">Acaryochloris marina (strain MBIC 11017)</name>
    <dbReference type="NCBI Taxonomy" id="329726"/>
    <lineage>
        <taxon>Bacteria</taxon>
        <taxon>Bacillati</taxon>
        <taxon>Cyanobacteriota</taxon>
        <taxon>Cyanophyceae</taxon>
        <taxon>Acaryochloridales</taxon>
        <taxon>Acaryochloridaceae</taxon>
        <taxon>Acaryochloris</taxon>
    </lineage>
</organism>
<dbReference type="RefSeq" id="WP_012163921.1">
    <property type="nucleotide sequence ID" value="NC_009925.1"/>
</dbReference>
<evidence type="ECO:0000259" key="2">
    <source>
        <dbReference type="Pfam" id="PF20429"/>
    </source>
</evidence>
<dbReference type="GO" id="GO:0003723">
    <property type="term" value="F:RNA binding"/>
    <property type="evidence" value="ECO:0007669"/>
    <property type="project" value="InterPro"/>
</dbReference>
<evidence type="ECO:0000259" key="1">
    <source>
        <dbReference type="Pfam" id="PF06485"/>
    </source>
</evidence>
<dbReference type="Pfam" id="PF20429">
    <property type="entry name" value="Tab2-like_C"/>
    <property type="match status" value="1"/>
</dbReference>
<proteinExistence type="predicted"/>
<dbReference type="InterPro" id="IPR046761">
    <property type="entry name" value="Tab2-like_C"/>
</dbReference>
<dbReference type="Proteomes" id="UP000000268">
    <property type="component" value="Chromosome"/>
</dbReference>
<dbReference type="PANTHER" id="PTHR34556:SF2">
    <property type="entry name" value="PROTEIN TAB2 HOMOLOG, CHLOROPLASTIC"/>
    <property type="match status" value="1"/>
</dbReference>
<reference evidence="3 4" key="1">
    <citation type="journal article" date="2008" name="Proc. Natl. Acad. Sci. U.S.A.">
        <title>Niche adaptation and genome expansion in the chlorophyll d-producing cyanobacterium Acaryochloris marina.</title>
        <authorList>
            <person name="Swingley W.D."/>
            <person name="Chen M."/>
            <person name="Cheung P.C."/>
            <person name="Conrad A.L."/>
            <person name="Dejesa L.C."/>
            <person name="Hao J."/>
            <person name="Honchak B.M."/>
            <person name="Karbach L.E."/>
            <person name="Kurdoglu A."/>
            <person name="Lahiri S."/>
            <person name="Mastrian S.D."/>
            <person name="Miyashita H."/>
            <person name="Page L."/>
            <person name="Ramakrishna P."/>
            <person name="Satoh S."/>
            <person name="Sattley W.M."/>
            <person name="Shimada Y."/>
            <person name="Taylor H.L."/>
            <person name="Tomo T."/>
            <person name="Tsuchiya T."/>
            <person name="Wang Z.T."/>
            <person name="Raymond J."/>
            <person name="Mimuro M."/>
            <person name="Blankenship R.E."/>
            <person name="Touchman J.W."/>
        </authorList>
    </citation>
    <scope>NUCLEOTIDE SEQUENCE [LARGE SCALE GENOMIC DNA]</scope>
    <source>
        <strain evidence="4">MBIC 11017</strain>
    </source>
</reference>
<dbReference type="HOGENOM" id="CLU_058545_0_0_3"/>
<dbReference type="InterPro" id="IPR046760">
    <property type="entry name" value="Tab2-like_N"/>
</dbReference>
<evidence type="ECO:0008006" key="5">
    <source>
        <dbReference type="Google" id="ProtNLM"/>
    </source>
</evidence>
<dbReference type="Pfam" id="PF06485">
    <property type="entry name" value="Tab2-like_N"/>
    <property type="match status" value="1"/>
</dbReference>
<feature type="domain" description="RNA-binding protein Tab2/Atab2 C-terminal" evidence="2">
    <location>
        <begin position="131"/>
        <end position="282"/>
    </location>
</feature>
<protein>
    <recommendedName>
        <fullName evidence="5">DUF1092 family protein</fullName>
    </recommendedName>
</protein>
<dbReference type="AlphaFoldDB" id="B0C273"/>
<name>B0C273_ACAM1</name>
<dbReference type="OrthoDB" id="420270at2"/>
<evidence type="ECO:0000313" key="3">
    <source>
        <dbReference type="EMBL" id="ABW28525.1"/>
    </source>
</evidence>
<feature type="domain" description="RNA-binding protein Tab2-like N-terminal" evidence="1">
    <location>
        <begin position="4"/>
        <end position="114"/>
    </location>
</feature>
<dbReference type="EMBL" id="CP000828">
    <property type="protein sequence ID" value="ABW28525.1"/>
    <property type="molecule type" value="Genomic_DNA"/>
</dbReference>
<dbReference type="InterPro" id="IPR009472">
    <property type="entry name" value="Tab2-like"/>
</dbReference>
<dbReference type="KEGG" id="amr:AM1_3535"/>
<keyword evidence="4" id="KW-1185">Reference proteome</keyword>
<dbReference type="STRING" id="329726.AM1_3535"/>
<evidence type="ECO:0000313" key="4">
    <source>
        <dbReference type="Proteomes" id="UP000000268"/>
    </source>
</evidence>
<gene>
    <name evidence="3" type="ordered locus">AM1_3535</name>
</gene>
<dbReference type="PANTHER" id="PTHR34556">
    <property type="match status" value="1"/>
</dbReference>
<accession>B0C273</accession>